<reference evidence="2 3" key="1">
    <citation type="journal article" date="2013" name="Curr. Biol.">
        <title>The Genome of the Foraminiferan Reticulomyxa filosa.</title>
        <authorList>
            <person name="Glockner G."/>
            <person name="Hulsmann N."/>
            <person name="Schleicher M."/>
            <person name="Noegel A.A."/>
            <person name="Eichinger L."/>
            <person name="Gallinger C."/>
            <person name="Pawlowski J."/>
            <person name="Sierra R."/>
            <person name="Euteneuer U."/>
            <person name="Pillet L."/>
            <person name="Moustafa A."/>
            <person name="Platzer M."/>
            <person name="Groth M."/>
            <person name="Szafranski K."/>
            <person name="Schliwa M."/>
        </authorList>
    </citation>
    <scope>NUCLEOTIDE SEQUENCE [LARGE SCALE GENOMIC DNA]</scope>
</reference>
<comment type="caution">
    <text evidence="2">The sequence shown here is derived from an EMBL/GenBank/DDBJ whole genome shotgun (WGS) entry which is preliminary data.</text>
</comment>
<organism evidence="2 3">
    <name type="scientific">Reticulomyxa filosa</name>
    <dbReference type="NCBI Taxonomy" id="46433"/>
    <lineage>
        <taxon>Eukaryota</taxon>
        <taxon>Sar</taxon>
        <taxon>Rhizaria</taxon>
        <taxon>Retaria</taxon>
        <taxon>Foraminifera</taxon>
        <taxon>Monothalamids</taxon>
        <taxon>Reticulomyxidae</taxon>
        <taxon>Reticulomyxa</taxon>
    </lineage>
</organism>
<dbReference type="Gene3D" id="1.10.8.1170">
    <property type="match status" value="1"/>
</dbReference>
<feature type="non-terminal residue" evidence="2">
    <location>
        <position position="1"/>
    </location>
</feature>
<feature type="non-terminal residue" evidence="2">
    <location>
        <position position="195"/>
    </location>
</feature>
<dbReference type="Proteomes" id="UP000023152">
    <property type="component" value="Unassembled WGS sequence"/>
</dbReference>
<feature type="region of interest" description="Disordered" evidence="1">
    <location>
        <begin position="57"/>
        <end position="84"/>
    </location>
</feature>
<dbReference type="EMBL" id="ASPP01020393">
    <property type="protein sequence ID" value="ETO13783.1"/>
    <property type="molecule type" value="Genomic_DNA"/>
</dbReference>
<gene>
    <name evidence="2" type="ORF">RFI_23585</name>
</gene>
<sequence>RVLECVAYEFDEPVVIVIVVVVVDNDSDGGDDDDDDDDNDVHVKAIVAIELVIERGRPASSSSSSSSSSNLSKGMASTMSVSNNDRGGVVGGSTLLGPTNPITTTLTGWNINSFSANPSTPSSGGGSGGGGGGGGTNYNLVNNNRNTLDVSVGIVKDIALDLRRHGGGGTYIPIPLDRFVNVAKILLARSNYRKK</sequence>
<protein>
    <submittedName>
        <fullName evidence="2">Uncharacterized protein</fullName>
    </submittedName>
</protein>
<evidence type="ECO:0000313" key="3">
    <source>
        <dbReference type="Proteomes" id="UP000023152"/>
    </source>
</evidence>
<keyword evidence="3" id="KW-1185">Reference proteome</keyword>
<dbReference type="AlphaFoldDB" id="X6MIE3"/>
<feature type="compositionally biased region" description="Polar residues" evidence="1">
    <location>
        <begin position="70"/>
        <end position="84"/>
    </location>
</feature>
<evidence type="ECO:0000256" key="1">
    <source>
        <dbReference type="SAM" id="MobiDB-lite"/>
    </source>
</evidence>
<proteinExistence type="predicted"/>
<accession>X6MIE3</accession>
<evidence type="ECO:0000313" key="2">
    <source>
        <dbReference type="EMBL" id="ETO13783.1"/>
    </source>
</evidence>
<feature type="compositionally biased region" description="Low complexity" evidence="1">
    <location>
        <begin position="60"/>
        <end position="69"/>
    </location>
</feature>
<name>X6MIE3_RETFI</name>